<protein>
    <submittedName>
        <fullName evidence="2">Uncharacterized protein</fullName>
    </submittedName>
</protein>
<feature type="compositionally biased region" description="Polar residues" evidence="1">
    <location>
        <begin position="1"/>
        <end position="24"/>
    </location>
</feature>
<evidence type="ECO:0000256" key="1">
    <source>
        <dbReference type="SAM" id="MobiDB-lite"/>
    </source>
</evidence>
<organism evidence="2 3">
    <name type="scientific">Mauremys mutica</name>
    <name type="common">yellowpond turtle</name>
    <dbReference type="NCBI Taxonomy" id="74926"/>
    <lineage>
        <taxon>Eukaryota</taxon>
        <taxon>Metazoa</taxon>
        <taxon>Chordata</taxon>
        <taxon>Craniata</taxon>
        <taxon>Vertebrata</taxon>
        <taxon>Euteleostomi</taxon>
        <taxon>Archelosauria</taxon>
        <taxon>Testudinata</taxon>
        <taxon>Testudines</taxon>
        <taxon>Cryptodira</taxon>
        <taxon>Durocryptodira</taxon>
        <taxon>Testudinoidea</taxon>
        <taxon>Geoemydidae</taxon>
        <taxon>Geoemydinae</taxon>
        <taxon>Mauremys</taxon>
    </lineage>
</organism>
<accession>A0A9D3WTV8</accession>
<comment type="caution">
    <text evidence="2">The sequence shown here is derived from an EMBL/GenBank/DDBJ whole genome shotgun (WGS) entry which is preliminary data.</text>
</comment>
<dbReference type="Proteomes" id="UP000827986">
    <property type="component" value="Unassembled WGS sequence"/>
</dbReference>
<dbReference type="AlphaFoldDB" id="A0A9D3WTV8"/>
<feature type="region of interest" description="Disordered" evidence="1">
    <location>
        <begin position="1"/>
        <end position="31"/>
    </location>
</feature>
<sequence>MHQLSTQQPADAGLTGTQEAQPQSEALPCRPLGRVPGQLMACWPYLSQQQEQDVLQTTGLQPILDCEPLLPTPATLASFPGILTWHDPWHLIHGSELQFCLLPLTSRYPDPADYCLLLCDCRLCL</sequence>
<dbReference type="EMBL" id="JAHDVG010000484">
    <property type="protein sequence ID" value="KAH1170109.1"/>
    <property type="molecule type" value="Genomic_DNA"/>
</dbReference>
<proteinExistence type="predicted"/>
<reference evidence="2" key="1">
    <citation type="submission" date="2021-09" db="EMBL/GenBank/DDBJ databases">
        <title>The genome of Mauremys mutica provides insights into the evolution of semi-aquatic lifestyle.</title>
        <authorList>
            <person name="Gong S."/>
            <person name="Gao Y."/>
        </authorList>
    </citation>
    <scope>NUCLEOTIDE SEQUENCE</scope>
    <source>
        <strain evidence="2">MM-2020</strain>
        <tissue evidence="2">Muscle</tissue>
    </source>
</reference>
<name>A0A9D3WTV8_9SAUR</name>
<keyword evidence="3" id="KW-1185">Reference proteome</keyword>
<evidence type="ECO:0000313" key="2">
    <source>
        <dbReference type="EMBL" id="KAH1170109.1"/>
    </source>
</evidence>
<gene>
    <name evidence="2" type="ORF">KIL84_001094</name>
</gene>
<evidence type="ECO:0000313" key="3">
    <source>
        <dbReference type="Proteomes" id="UP000827986"/>
    </source>
</evidence>